<organism evidence="11 12">
    <name type="scientific">Zapornia atra</name>
    <name type="common">Henderson crake</name>
    <dbReference type="NCBI Taxonomy" id="2585822"/>
    <lineage>
        <taxon>Eukaryota</taxon>
        <taxon>Metazoa</taxon>
        <taxon>Chordata</taxon>
        <taxon>Craniata</taxon>
        <taxon>Vertebrata</taxon>
        <taxon>Euteleostomi</taxon>
        <taxon>Archelosauria</taxon>
        <taxon>Archosauria</taxon>
        <taxon>Dinosauria</taxon>
        <taxon>Saurischia</taxon>
        <taxon>Theropoda</taxon>
        <taxon>Coelurosauria</taxon>
        <taxon>Aves</taxon>
        <taxon>Neognathae</taxon>
        <taxon>Neoaves</taxon>
        <taxon>Gruiformes</taxon>
        <taxon>Rallidae</taxon>
        <taxon>Zapornia</taxon>
    </lineage>
</organism>
<dbReference type="SUPFAM" id="SSF81321">
    <property type="entry name" value="Family A G protein-coupled receptor-like"/>
    <property type="match status" value="1"/>
</dbReference>
<evidence type="ECO:0000256" key="9">
    <source>
        <dbReference type="SAM" id="Phobius"/>
    </source>
</evidence>
<keyword evidence="7" id="KW-0675">Receptor</keyword>
<dbReference type="EMBL" id="VZTU01008321">
    <property type="protein sequence ID" value="NXT76157.1"/>
    <property type="molecule type" value="Genomic_DNA"/>
</dbReference>
<evidence type="ECO:0000256" key="1">
    <source>
        <dbReference type="ARBA" id="ARBA00004651"/>
    </source>
</evidence>
<evidence type="ECO:0000256" key="8">
    <source>
        <dbReference type="ARBA" id="ARBA00023224"/>
    </source>
</evidence>
<evidence type="ECO:0000313" key="12">
    <source>
        <dbReference type="Proteomes" id="UP000557426"/>
    </source>
</evidence>
<comment type="caution">
    <text evidence="11">The sequence shown here is derived from an EMBL/GenBank/DDBJ whole genome shotgun (WGS) entry which is preliminary data.</text>
</comment>
<dbReference type="Gene3D" id="1.20.1070.10">
    <property type="entry name" value="Rhodopsin 7-helix transmembrane proteins"/>
    <property type="match status" value="1"/>
</dbReference>
<evidence type="ECO:0000256" key="7">
    <source>
        <dbReference type="ARBA" id="ARBA00023170"/>
    </source>
</evidence>
<evidence type="ECO:0000256" key="2">
    <source>
        <dbReference type="ARBA" id="ARBA00022475"/>
    </source>
</evidence>
<dbReference type="InterPro" id="IPR017452">
    <property type="entry name" value="GPCR_Rhodpsn_7TM"/>
</dbReference>
<evidence type="ECO:0000313" key="11">
    <source>
        <dbReference type="EMBL" id="NXT76157.1"/>
    </source>
</evidence>
<evidence type="ECO:0000256" key="4">
    <source>
        <dbReference type="ARBA" id="ARBA00022989"/>
    </source>
</evidence>
<dbReference type="AlphaFoldDB" id="A0A7L3F7D1"/>
<dbReference type="PRINTS" id="PR01507">
    <property type="entry name" value="MCH1RECEPTOR"/>
</dbReference>
<dbReference type="PRINTS" id="PR00237">
    <property type="entry name" value="GPCRRHODOPSN"/>
</dbReference>
<evidence type="ECO:0000256" key="3">
    <source>
        <dbReference type="ARBA" id="ARBA00022692"/>
    </source>
</evidence>
<dbReference type="GO" id="GO:0005886">
    <property type="term" value="C:plasma membrane"/>
    <property type="evidence" value="ECO:0007669"/>
    <property type="project" value="UniProtKB-SubCell"/>
</dbReference>
<proteinExistence type="predicted"/>
<dbReference type="PANTHER" id="PTHR24229">
    <property type="entry name" value="NEUROPEPTIDES RECEPTOR"/>
    <property type="match status" value="1"/>
</dbReference>
<feature type="transmembrane region" description="Helical" evidence="9">
    <location>
        <begin position="21"/>
        <end position="39"/>
    </location>
</feature>
<dbReference type="PANTHER" id="PTHR24229:SF91">
    <property type="entry name" value="MELANIN-CONCENTRATING HORMONE RECEPTOR 1"/>
    <property type="match status" value="1"/>
</dbReference>
<keyword evidence="8" id="KW-0807">Transducer</keyword>
<dbReference type="GO" id="GO:0007218">
    <property type="term" value="P:neuropeptide signaling pathway"/>
    <property type="evidence" value="ECO:0007669"/>
    <property type="project" value="InterPro"/>
</dbReference>
<keyword evidence="4 9" id="KW-1133">Transmembrane helix</keyword>
<feature type="domain" description="G-protein coupled receptors family 1 profile" evidence="10">
    <location>
        <begin position="1"/>
        <end position="78"/>
    </location>
</feature>
<reference evidence="11 12" key="1">
    <citation type="submission" date="2019-09" db="EMBL/GenBank/DDBJ databases">
        <title>Bird 10,000 Genomes (B10K) Project - Family phase.</title>
        <authorList>
            <person name="Zhang G."/>
        </authorList>
    </citation>
    <scope>NUCLEOTIDE SEQUENCE [LARGE SCALE GENOMIC DNA]</scope>
    <source>
        <strain evidence="11">B10K-DU-011-47</strain>
        <tissue evidence="11">Mixed tissue sample</tissue>
    </source>
</reference>
<evidence type="ECO:0000259" key="10">
    <source>
        <dbReference type="PROSITE" id="PS50262"/>
    </source>
</evidence>
<dbReference type="GO" id="GO:0042923">
    <property type="term" value="F:neuropeptide binding"/>
    <property type="evidence" value="ECO:0007669"/>
    <property type="project" value="TreeGrafter"/>
</dbReference>
<evidence type="ECO:0000256" key="6">
    <source>
        <dbReference type="ARBA" id="ARBA00023136"/>
    </source>
</evidence>
<comment type="subcellular location">
    <subcellularLocation>
        <location evidence="1">Cell membrane</location>
        <topology evidence="1">Multi-pass membrane protein</topology>
    </subcellularLocation>
</comment>
<feature type="non-terminal residue" evidence="11">
    <location>
        <position position="96"/>
    </location>
</feature>
<protein>
    <submittedName>
        <fullName evidence="11">MCHR1 protein</fullName>
    </submittedName>
</protein>
<sequence length="96" mass="10807">MARCSEALRSRSCNGAQTKKLTRTAIAICMAFFICWAPFHILQLAQLAMTHPTLPFYYAYNVAISLGYANSCLNPFIYILLGQNFQRQFGVPIRPA</sequence>
<accession>A0A7L3F7D1</accession>
<feature type="transmembrane region" description="Helical" evidence="9">
    <location>
        <begin position="59"/>
        <end position="81"/>
    </location>
</feature>
<feature type="non-terminal residue" evidence="11">
    <location>
        <position position="1"/>
    </location>
</feature>
<dbReference type="Pfam" id="PF00001">
    <property type="entry name" value="7tm_1"/>
    <property type="match status" value="1"/>
</dbReference>
<keyword evidence="2" id="KW-1003">Cell membrane</keyword>
<dbReference type="GO" id="GO:0043005">
    <property type="term" value="C:neuron projection"/>
    <property type="evidence" value="ECO:0007669"/>
    <property type="project" value="TreeGrafter"/>
</dbReference>
<keyword evidence="5" id="KW-0297">G-protein coupled receptor</keyword>
<dbReference type="InterPro" id="IPR000276">
    <property type="entry name" value="GPCR_Rhodpsn"/>
</dbReference>
<keyword evidence="12" id="KW-1185">Reference proteome</keyword>
<dbReference type="Proteomes" id="UP000557426">
    <property type="component" value="Unassembled WGS sequence"/>
</dbReference>
<evidence type="ECO:0000256" key="5">
    <source>
        <dbReference type="ARBA" id="ARBA00023040"/>
    </source>
</evidence>
<gene>
    <name evidence="11" type="primary">Mchr1_0</name>
    <name evidence="11" type="ORF">ZAPATR_R14159</name>
</gene>
<name>A0A7L3F7D1_9GRUI</name>
<keyword evidence="3 9" id="KW-0812">Transmembrane</keyword>
<dbReference type="InterPro" id="IPR004047">
    <property type="entry name" value="MCHR1"/>
</dbReference>
<dbReference type="PROSITE" id="PS50262">
    <property type="entry name" value="G_PROTEIN_RECEP_F1_2"/>
    <property type="match status" value="1"/>
</dbReference>
<keyword evidence="6 9" id="KW-0472">Membrane</keyword>
<dbReference type="GO" id="GO:0030273">
    <property type="term" value="F:melanin-concentrating hormone receptor activity"/>
    <property type="evidence" value="ECO:0007669"/>
    <property type="project" value="InterPro"/>
</dbReference>